<dbReference type="InterPro" id="IPR020472">
    <property type="entry name" value="WD40_PAC1"/>
</dbReference>
<dbReference type="SUPFAM" id="SSF50978">
    <property type="entry name" value="WD40 repeat-like"/>
    <property type="match status" value="1"/>
</dbReference>
<organism evidence="4 5">
    <name type="scientific">Coemansia javaensis</name>
    <dbReference type="NCBI Taxonomy" id="2761396"/>
    <lineage>
        <taxon>Eukaryota</taxon>
        <taxon>Fungi</taxon>
        <taxon>Fungi incertae sedis</taxon>
        <taxon>Zoopagomycota</taxon>
        <taxon>Kickxellomycotina</taxon>
        <taxon>Kickxellomycetes</taxon>
        <taxon>Kickxellales</taxon>
        <taxon>Kickxellaceae</taxon>
        <taxon>Coemansia</taxon>
    </lineage>
</organism>
<comment type="caution">
    <text evidence="4">The sequence shown here is derived from an EMBL/GenBank/DDBJ whole genome shotgun (WGS) entry which is preliminary data.</text>
</comment>
<dbReference type="SMART" id="SM00320">
    <property type="entry name" value="WD40"/>
    <property type="match status" value="3"/>
</dbReference>
<dbReference type="InterPro" id="IPR036322">
    <property type="entry name" value="WD40_repeat_dom_sf"/>
</dbReference>
<dbReference type="InterPro" id="IPR001680">
    <property type="entry name" value="WD40_rpt"/>
</dbReference>
<dbReference type="PANTHER" id="PTHR44666:SF1">
    <property type="entry name" value="WD REPEAT-CONTAINING PROTEIN 53"/>
    <property type="match status" value="1"/>
</dbReference>
<accession>A0A9W8H6Y9</accession>
<name>A0A9W8H6Y9_9FUNG</name>
<keyword evidence="1 3" id="KW-0853">WD repeat</keyword>
<dbReference type="PROSITE" id="PS50082">
    <property type="entry name" value="WD_REPEATS_2"/>
    <property type="match status" value="2"/>
</dbReference>
<evidence type="ECO:0000256" key="1">
    <source>
        <dbReference type="ARBA" id="ARBA00022574"/>
    </source>
</evidence>
<dbReference type="PRINTS" id="PR00320">
    <property type="entry name" value="GPROTEINBRPT"/>
</dbReference>
<evidence type="ECO:0000256" key="2">
    <source>
        <dbReference type="ARBA" id="ARBA00022737"/>
    </source>
</evidence>
<gene>
    <name evidence="4" type="ORF">H4R18_003460</name>
</gene>
<proteinExistence type="predicted"/>
<evidence type="ECO:0008006" key="6">
    <source>
        <dbReference type="Google" id="ProtNLM"/>
    </source>
</evidence>
<keyword evidence="5" id="KW-1185">Reference proteome</keyword>
<dbReference type="InterPro" id="IPR019775">
    <property type="entry name" value="WD40_repeat_CS"/>
</dbReference>
<dbReference type="Proteomes" id="UP001140217">
    <property type="component" value="Unassembled WGS sequence"/>
</dbReference>
<dbReference type="EMBL" id="JANBUL010000138">
    <property type="protein sequence ID" value="KAJ2780441.1"/>
    <property type="molecule type" value="Genomic_DNA"/>
</dbReference>
<feature type="repeat" description="WD" evidence="3">
    <location>
        <begin position="120"/>
        <end position="161"/>
    </location>
</feature>
<dbReference type="InterPro" id="IPR042453">
    <property type="entry name" value="WDR53"/>
</dbReference>
<evidence type="ECO:0000256" key="3">
    <source>
        <dbReference type="PROSITE-ProRule" id="PRU00221"/>
    </source>
</evidence>
<evidence type="ECO:0000313" key="5">
    <source>
        <dbReference type="Proteomes" id="UP001140217"/>
    </source>
</evidence>
<protein>
    <recommendedName>
        <fullName evidence="6">WD40 repeat-like protein</fullName>
    </recommendedName>
</protein>
<dbReference type="Pfam" id="PF00400">
    <property type="entry name" value="WD40"/>
    <property type="match status" value="3"/>
</dbReference>
<dbReference type="Gene3D" id="2.130.10.10">
    <property type="entry name" value="YVTN repeat-like/Quinoprotein amine dehydrogenase"/>
    <property type="match status" value="2"/>
</dbReference>
<keyword evidence="2" id="KW-0677">Repeat</keyword>
<dbReference type="PROSITE" id="PS50294">
    <property type="entry name" value="WD_REPEATS_REGION"/>
    <property type="match status" value="1"/>
</dbReference>
<dbReference type="AlphaFoldDB" id="A0A9W8H6Y9"/>
<dbReference type="PANTHER" id="PTHR44666">
    <property type="entry name" value="WD REPEAT-CONTAINING PROTEIN 53"/>
    <property type="match status" value="1"/>
</dbReference>
<reference evidence="4" key="1">
    <citation type="submission" date="2022-07" db="EMBL/GenBank/DDBJ databases">
        <title>Phylogenomic reconstructions and comparative analyses of Kickxellomycotina fungi.</title>
        <authorList>
            <person name="Reynolds N.K."/>
            <person name="Stajich J.E."/>
            <person name="Barry K."/>
            <person name="Grigoriev I.V."/>
            <person name="Crous P."/>
            <person name="Smith M.E."/>
        </authorList>
    </citation>
    <scope>NUCLEOTIDE SEQUENCE</scope>
    <source>
        <strain evidence="4">NBRC 105414</strain>
    </source>
</reference>
<dbReference type="InterPro" id="IPR015943">
    <property type="entry name" value="WD40/YVTN_repeat-like_dom_sf"/>
</dbReference>
<feature type="repeat" description="WD" evidence="3">
    <location>
        <begin position="1"/>
        <end position="25"/>
    </location>
</feature>
<dbReference type="OrthoDB" id="2161379at2759"/>
<dbReference type="PROSITE" id="PS00678">
    <property type="entry name" value="WD_REPEATS_1"/>
    <property type="match status" value="2"/>
</dbReference>
<sequence length="283" mass="28774">MLLLSGSDDGSCCLWDARSARPACAIAGHGGEVAGIGFSGESRLVVARGAEIHVYDQRALGPASRRASDTTATVARVANAHGAAEIQAISTRGDFVAYVDEDGRLGVCDVTDPADATCFSGGHGALASCVCFHPEAPVVATGGFDRRVLVWDIAAESIAASACADGEDDPGANQLVNPPFVYALDFAPDCDGTVVSGHADGRLMQFVRSRPEVLATAGLDCTIRLWDADAVTDPGTAPAAGGGVPAPLGCCRLAAKPDAIATSEAAPVVYVDQDSSIVAYALV</sequence>
<evidence type="ECO:0000313" key="4">
    <source>
        <dbReference type="EMBL" id="KAJ2780441.1"/>
    </source>
</evidence>